<dbReference type="AlphaFoldDB" id="Q0UJV6"/>
<dbReference type="eggNOG" id="ENOG502SV9Y">
    <property type="taxonomic scope" value="Eukaryota"/>
</dbReference>
<evidence type="ECO:0000313" key="2">
    <source>
        <dbReference type="Proteomes" id="UP000001055"/>
    </source>
</evidence>
<dbReference type="HOGENOM" id="CLU_065833_0_0_1"/>
<dbReference type="RefSeq" id="XP_001798285.1">
    <property type="nucleotide sequence ID" value="XM_001798233.1"/>
</dbReference>
<dbReference type="EMBL" id="CH445336">
    <property type="protein sequence ID" value="EAT84234.2"/>
    <property type="molecule type" value="Genomic_DNA"/>
</dbReference>
<accession>Q0UJV6</accession>
<reference evidence="2" key="1">
    <citation type="journal article" date="2007" name="Plant Cell">
        <title>Dothideomycete-plant interactions illuminated by genome sequencing and EST analysis of the wheat pathogen Stagonospora nodorum.</title>
        <authorList>
            <person name="Hane J.K."/>
            <person name="Lowe R.G."/>
            <person name="Solomon P.S."/>
            <person name="Tan K.C."/>
            <person name="Schoch C.L."/>
            <person name="Spatafora J.W."/>
            <person name="Crous P.W."/>
            <person name="Kodira C."/>
            <person name="Birren B.W."/>
            <person name="Galagan J.E."/>
            <person name="Torriani S.F."/>
            <person name="McDonald B.A."/>
            <person name="Oliver R.P."/>
        </authorList>
    </citation>
    <scope>NUCLEOTIDE SEQUENCE [LARGE SCALE GENOMIC DNA]</scope>
    <source>
        <strain evidence="2">SN15 / ATCC MYA-4574 / FGSC 10173</strain>
    </source>
</reference>
<dbReference type="VEuPathDB" id="FungiDB:JI435_079580"/>
<dbReference type="GeneID" id="5975183"/>
<gene>
    <name evidence="1" type="ORF">SNOG_07958</name>
</gene>
<dbReference type="KEGG" id="pno:SNOG_07958"/>
<evidence type="ECO:0008006" key="3">
    <source>
        <dbReference type="Google" id="ProtNLM"/>
    </source>
</evidence>
<protein>
    <recommendedName>
        <fullName evidence="3">BTB domain-containing protein</fullName>
    </recommendedName>
</protein>
<dbReference type="InParanoid" id="Q0UJV6"/>
<sequence length="274" mass="30535">MEDLTFIDQLAGDCGASNATLKTVDPEGRVSLISDCVSPYRLLDNCPLLYHAFEHGSQSRLQASIEAPSRVAAIALLRYCYTGSYLPPCACAEDAPILLLLHAHVYKMAEDYDVPELQLLAHGNFSVQVECACSLPLPPQDLLETIRYVYANFASPQARQQQGLIHTLLNYCISVFLYHQLGESMEFLQVVQQIPELRQDLCRTNMDRNFQDDCFVTESASEDEGFSIIRQPKPPVNPSMDEPMSSPEIIPAKPIDVLAATGSNYPDDDDWTML</sequence>
<dbReference type="Proteomes" id="UP000001055">
    <property type="component" value="Unassembled WGS sequence"/>
</dbReference>
<evidence type="ECO:0000313" key="1">
    <source>
        <dbReference type="EMBL" id="EAT84234.2"/>
    </source>
</evidence>
<organism evidence="1 2">
    <name type="scientific">Phaeosphaeria nodorum (strain SN15 / ATCC MYA-4574 / FGSC 10173)</name>
    <name type="common">Glume blotch fungus</name>
    <name type="synonym">Parastagonospora nodorum</name>
    <dbReference type="NCBI Taxonomy" id="321614"/>
    <lineage>
        <taxon>Eukaryota</taxon>
        <taxon>Fungi</taxon>
        <taxon>Dikarya</taxon>
        <taxon>Ascomycota</taxon>
        <taxon>Pezizomycotina</taxon>
        <taxon>Dothideomycetes</taxon>
        <taxon>Pleosporomycetidae</taxon>
        <taxon>Pleosporales</taxon>
        <taxon>Pleosporineae</taxon>
        <taxon>Phaeosphaeriaceae</taxon>
        <taxon>Parastagonospora</taxon>
    </lineage>
</organism>
<name>Q0UJV6_PHANO</name>
<proteinExistence type="predicted"/>